<feature type="region of interest" description="Disordered" evidence="1">
    <location>
        <begin position="18"/>
        <end position="44"/>
    </location>
</feature>
<feature type="signal peptide" evidence="2">
    <location>
        <begin position="1"/>
        <end position="19"/>
    </location>
</feature>
<dbReference type="Proteomes" id="UP000727907">
    <property type="component" value="Unassembled WGS sequence"/>
</dbReference>
<accession>A0ABS6IRN3</accession>
<keyword evidence="2" id="KW-0732">Signal</keyword>
<sequence>MRALLVVAVLATCIGAASAQTPQQQQQPPRPGNANLRPVPDGPGIRSAELQGLDKVTARTQRFYVPVGKSTRFGTLEITVGDCLVNVPEAPPESVAYLTIVDHKPGQAEERLFSGWMFASTPSLSALDHGVYDVRVLSCTMAQGSSPPSSR</sequence>
<protein>
    <submittedName>
        <fullName evidence="3">DUF2155 domain-containing protein</fullName>
    </submittedName>
</protein>
<dbReference type="Pfam" id="PF09923">
    <property type="entry name" value="DUF2155"/>
    <property type="match status" value="1"/>
</dbReference>
<evidence type="ECO:0000256" key="2">
    <source>
        <dbReference type="SAM" id="SignalP"/>
    </source>
</evidence>
<dbReference type="InterPro" id="IPR019225">
    <property type="entry name" value="DUF2155"/>
</dbReference>
<keyword evidence="4" id="KW-1185">Reference proteome</keyword>
<comment type="caution">
    <text evidence="3">The sequence shown here is derived from an EMBL/GenBank/DDBJ whole genome shotgun (WGS) entry which is preliminary data.</text>
</comment>
<evidence type="ECO:0000313" key="4">
    <source>
        <dbReference type="Proteomes" id="UP000727907"/>
    </source>
</evidence>
<dbReference type="RefSeq" id="WP_216965653.1">
    <property type="nucleotide sequence ID" value="NZ_JAHOPB010000002.1"/>
</dbReference>
<dbReference type="EMBL" id="JAHOPB010000002">
    <property type="protein sequence ID" value="MBU8876679.1"/>
    <property type="molecule type" value="Genomic_DNA"/>
</dbReference>
<name>A0ABS6IRN3_9HYPH</name>
<proteinExistence type="predicted"/>
<evidence type="ECO:0000256" key="1">
    <source>
        <dbReference type="SAM" id="MobiDB-lite"/>
    </source>
</evidence>
<gene>
    <name evidence="3" type="ORF">KQ910_23090</name>
</gene>
<reference evidence="3 4" key="1">
    <citation type="submission" date="2021-06" db="EMBL/GenBank/DDBJ databases">
        <authorList>
            <person name="Lee D.H."/>
        </authorList>
    </citation>
    <scope>NUCLEOTIDE SEQUENCE [LARGE SCALE GENOMIC DNA]</scope>
    <source>
        <strain evidence="3 4">MMS21-HV4-11</strain>
    </source>
</reference>
<evidence type="ECO:0000313" key="3">
    <source>
        <dbReference type="EMBL" id="MBU8876679.1"/>
    </source>
</evidence>
<feature type="chain" id="PRO_5046504073" evidence="2">
    <location>
        <begin position="20"/>
        <end position="151"/>
    </location>
</feature>
<organism evidence="3 4">
    <name type="scientific">Reyranella humidisoli</name>
    <dbReference type="NCBI Taxonomy" id="2849149"/>
    <lineage>
        <taxon>Bacteria</taxon>
        <taxon>Pseudomonadati</taxon>
        <taxon>Pseudomonadota</taxon>
        <taxon>Alphaproteobacteria</taxon>
        <taxon>Hyphomicrobiales</taxon>
        <taxon>Reyranellaceae</taxon>
        <taxon>Reyranella</taxon>
    </lineage>
</organism>